<evidence type="ECO:0000313" key="4">
    <source>
        <dbReference type="EMBL" id="VDP55001.1"/>
    </source>
</evidence>
<keyword evidence="1" id="KW-0443">Lipid metabolism</keyword>
<dbReference type="GO" id="GO:0016020">
    <property type="term" value="C:membrane"/>
    <property type="evidence" value="ECO:0007669"/>
    <property type="project" value="TreeGrafter"/>
</dbReference>
<dbReference type="GO" id="GO:0004806">
    <property type="term" value="F:triacylglycerol lipase activity"/>
    <property type="evidence" value="ECO:0007669"/>
    <property type="project" value="TreeGrafter"/>
</dbReference>
<gene>
    <name evidence="4" type="ORF">SBAD_LOCUS13173</name>
</gene>
<dbReference type="GO" id="GO:0019433">
    <property type="term" value="P:triglyceride catabolic process"/>
    <property type="evidence" value="ECO:0007669"/>
    <property type="project" value="TreeGrafter"/>
</dbReference>
<dbReference type="PANTHER" id="PTHR12406">
    <property type="entry name" value="CALCIUM-INDEPENDENT PHOSPHOLIPASE A2 IPLA2 -RELATED"/>
    <property type="match status" value="1"/>
</dbReference>
<dbReference type="SUPFAM" id="SSF52151">
    <property type="entry name" value="FabD/lysophospholipase-like"/>
    <property type="match status" value="1"/>
</dbReference>
<name>A0A183JBC5_9BILA</name>
<dbReference type="GO" id="GO:0005811">
    <property type="term" value="C:lipid droplet"/>
    <property type="evidence" value="ECO:0007669"/>
    <property type="project" value="TreeGrafter"/>
</dbReference>
<reference evidence="6" key="1">
    <citation type="submission" date="2016-06" db="UniProtKB">
        <authorList>
            <consortium name="WormBaseParasite"/>
        </authorList>
    </citation>
    <scope>IDENTIFICATION</scope>
</reference>
<evidence type="ECO:0000256" key="2">
    <source>
        <dbReference type="PROSITE-ProRule" id="PRU01161"/>
    </source>
</evidence>
<comment type="caution">
    <text evidence="2">Lacks conserved residue(s) required for the propagation of feature annotation.</text>
</comment>
<sequence length="62" mass="6922">MLGALHPSVNLTNMLRKLLKKSLPTDAHKFANGKLFISLTRLSDGENVLVSEFVTRDELIEV</sequence>
<dbReference type="PANTHER" id="PTHR12406:SF41">
    <property type="entry name" value="BRUMMER, ISOFORM B-RELATED"/>
    <property type="match status" value="1"/>
</dbReference>
<dbReference type="InterPro" id="IPR002641">
    <property type="entry name" value="PNPLA_dom"/>
</dbReference>
<organism evidence="6">
    <name type="scientific">Soboliphyme baturini</name>
    <dbReference type="NCBI Taxonomy" id="241478"/>
    <lineage>
        <taxon>Eukaryota</taxon>
        <taxon>Metazoa</taxon>
        <taxon>Ecdysozoa</taxon>
        <taxon>Nematoda</taxon>
        <taxon>Enoplea</taxon>
        <taxon>Dorylaimia</taxon>
        <taxon>Dioctophymatida</taxon>
        <taxon>Dioctophymatoidea</taxon>
        <taxon>Soboliphymatidae</taxon>
        <taxon>Soboliphyme</taxon>
    </lineage>
</organism>
<dbReference type="GO" id="GO:0055088">
    <property type="term" value="P:lipid homeostasis"/>
    <property type="evidence" value="ECO:0007669"/>
    <property type="project" value="TreeGrafter"/>
</dbReference>
<dbReference type="WBParaSite" id="SBAD_0001359001-mRNA-1">
    <property type="protein sequence ID" value="SBAD_0001359001-mRNA-1"/>
    <property type="gene ID" value="SBAD_0001359001"/>
</dbReference>
<evidence type="ECO:0000256" key="1">
    <source>
        <dbReference type="ARBA" id="ARBA00023098"/>
    </source>
</evidence>
<accession>A0A183JBC5</accession>
<proteinExistence type="predicted"/>
<dbReference type="InterPro" id="IPR016035">
    <property type="entry name" value="Acyl_Trfase/lysoPLipase"/>
</dbReference>
<evidence type="ECO:0000313" key="5">
    <source>
        <dbReference type="Proteomes" id="UP000270296"/>
    </source>
</evidence>
<evidence type="ECO:0000259" key="3">
    <source>
        <dbReference type="PROSITE" id="PS51635"/>
    </source>
</evidence>
<dbReference type="AlphaFoldDB" id="A0A183JBC5"/>
<evidence type="ECO:0000313" key="6">
    <source>
        <dbReference type="WBParaSite" id="SBAD_0001359001-mRNA-1"/>
    </source>
</evidence>
<protein>
    <submittedName>
        <fullName evidence="6">PNPLA domain-containing protein</fullName>
    </submittedName>
</protein>
<feature type="domain" description="PNPLA" evidence="3">
    <location>
        <begin position="1"/>
        <end position="62"/>
    </location>
</feature>
<dbReference type="InterPro" id="IPR033562">
    <property type="entry name" value="PLPL"/>
</dbReference>
<dbReference type="PROSITE" id="PS51635">
    <property type="entry name" value="PNPLA"/>
    <property type="match status" value="1"/>
</dbReference>
<reference evidence="4 5" key="2">
    <citation type="submission" date="2018-11" db="EMBL/GenBank/DDBJ databases">
        <authorList>
            <consortium name="Pathogen Informatics"/>
        </authorList>
    </citation>
    <scope>NUCLEOTIDE SEQUENCE [LARGE SCALE GENOMIC DNA]</scope>
</reference>
<dbReference type="OrthoDB" id="197155at2759"/>
<keyword evidence="5" id="KW-1185">Reference proteome</keyword>
<dbReference type="Proteomes" id="UP000270296">
    <property type="component" value="Unassembled WGS sequence"/>
</dbReference>
<dbReference type="EMBL" id="UZAM01020949">
    <property type="protein sequence ID" value="VDP55001.1"/>
    <property type="molecule type" value="Genomic_DNA"/>
</dbReference>
<dbReference type="GO" id="GO:0005737">
    <property type="term" value="C:cytoplasm"/>
    <property type="evidence" value="ECO:0007669"/>
    <property type="project" value="TreeGrafter"/>
</dbReference>